<evidence type="ECO:0000313" key="3">
    <source>
        <dbReference type="Proteomes" id="UP001167796"/>
    </source>
</evidence>
<accession>A0ABT9ADH4</accession>
<gene>
    <name evidence="2" type="ORF">Q5H92_13675</name>
</gene>
<name>A0ABT9ADH4_9BACT</name>
<comment type="caution">
    <text evidence="2">The sequence shown here is derived from an EMBL/GenBank/DDBJ whole genome shotgun (WGS) entry which is preliminary data.</text>
</comment>
<feature type="region of interest" description="Disordered" evidence="1">
    <location>
        <begin position="1"/>
        <end position="24"/>
    </location>
</feature>
<organism evidence="2 3">
    <name type="scientific">Hymenobacter mellowenesis</name>
    <dbReference type="NCBI Taxonomy" id="3063995"/>
    <lineage>
        <taxon>Bacteria</taxon>
        <taxon>Pseudomonadati</taxon>
        <taxon>Bacteroidota</taxon>
        <taxon>Cytophagia</taxon>
        <taxon>Cytophagales</taxon>
        <taxon>Hymenobacteraceae</taxon>
        <taxon>Hymenobacter</taxon>
    </lineage>
</organism>
<dbReference type="RefSeq" id="WP_305012090.1">
    <property type="nucleotide sequence ID" value="NZ_JAUQSX010000006.1"/>
</dbReference>
<reference evidence="2" key="1">
    <citation type="submission" date="2023-07" db="EMBL/GenBank/DDBJ databases">
        <authorList>
            <person name="Kim M.K."/>
        </authorList>
    </citation>
    <scope>NUCLEOTIDE SEQUENCE</scope>
    <source>
        <strain evidence="2">M29</strain>
    </source>
</reference>
<protein>
    <submittedName>
        <fullName evidence="2">Uncharacterized protein</fullName>
    </submittedName>
</protein>
<keyword evidence="3" id="KW-1185">Reference proteome</keyword>
<proteinExistence type="predicted"/>
<sequence>MAPSIQTRESRRPPSPAASSPTFAPNHRARVAASWCSGEKCAPRHWNPKREGVKPAPGNFAADTNLVLERYTRAAQAAYHAAEKTRQKLNKAQVSAEICRRYALLATGHRTESSFNRYLGMTEEELLAFFRKTARTVSKKSNSDAARRQPIRCLIALPRRFPFMLTKSSPKLLILLLTLLIGGGIIAAKTPTDSKQYLYISIVQVDNELMITNESGKFESVSVKATKEKNDYHFAPLFAKINAYEAQGYEVFQNNVFTIGQGTIPRNYVLMRKAK</sequence>
<dbReference type="EMBL" id="JAUQSX010000006">
    <property type="protein sequence ID" value="MDO7847414.1"/>
    <property type="molecule type" value="Genomic_DNA"/>
</dbReference>
<evidence type="ECO:0000313" key="2">
    <source>
        <dbReference type="EMBL" id="MDO7847414.1"/>
    </source>
</evidence>
<evidence type="ECO:0000256" key="1">
    <source>
        <dbReference type="SAM" id="MobiDB-lite"/>
    </source>
</evidence>
<dbReference type="Proteomes" id="UP001167796">
    <property type="component" value="Unassembled WGS sequence"/>
</dbReference>